<evidence type="ECO:0000313" key="2">
    <source>
        <dbReference type="EMBL" id="KPA42830.1"/>
    </source>
</evidence>
<sequence length="81" mass="9064">MREGDERQSGWDRAKELDGQPNKALTRVHGSKNSRLGKIQPTVDMDRGVVGTWVLKDAKWSSADGPRRKTCNTGRLPAFEI</sequence>
<evidence type="ECO:0000256" key="1">
    <source>
        <dbReference type="SAM" id="MobiDB-lite"/>
    </source>
</evidence>
<comment type="caution">
    <text evidence="2">The sequence shown here is derived from an EMBL/GenBank/DDBJ whole genome shotgun (WGS) entry which is preliminary data.</text>
</comment>
<keyword evidence="3" id="KW-1185">Reference proteome</keyword>
<feature type="compositionally biased region" description="Basic and acidic residues" evidence="1">
    <location>
        <begin position="1"/>
        <end position="18"/>
    </location>
</feature>
<gene>
    <name evidence="2" type="ORF">FLAG1_04270</name>
</gene>
<evidence type="ECO:0000313" key="3">
    <source>
        <dbReference type="Proteomes" id="UP000037904"/>
    </source>
</evidence>
<proteinExistence type="predicted"/>
<reference evidence="2 3" key="1">
    <citation type="submission" date="2015-04" db="EMBL/GenBank/DDBJ databases">
        <title>The draft genome sequence of Fusarium langsethiae, a T-2/HT-2 mycotoxin producer.</title>
        <authorList>
            <person name="Lysoe E."/>
            <person name="Divon H.H."/>
            <person name="Terzi V."/>
            <person name="Orru L."/>
            <person name="Lamontanara A."/>
            <person name="Kolseth A.-K."/>
            <person name="Frandsen R.J."/>
            <person name="Nielsen K."/>
            <person name="Thrane U."/>
        </authorList>
    </citation>
    <scope>NUCLEOTIDE SEQUENCE [LARGE SCALE GENOMIC DNA]</scope>
    <source>
        <strain evidence="2 3">Fl201059</strain>
    </source>
</reference>
<dbReference type="Proteomes" id="UP000037904">
    <property type="component" value="Unassembled WGS sequence"/>
</dbReference>
<name>A0A0M9EZJ6_FUSLA</name>
<feature type="region of interest" description="Disordered" evidence="1">
    <location>
        <begin position="1"/>
        <end position="38"/>
    </location>
</feature>
<protein>
    <submittedName>
        <fullName evidence="2">Uncharacterized protein</fullName>
    </submittedName>
</protein>
<organism evidence="2 3">
    <name type="scientific">Fusarium langsethiae</name>
    <dbReference type="NCBI Taxonomy" id="179993"/>
    <lineage>
        <taxon>Eukaryota</taxon>
        <taxon>Fungi</taxon>
        <taxon>Dikarya</taxon>
        <taxon>Ascomycota</taxon>
        <taxon>Pezizomycotina</taxon>
        <taxon>Sordariomycetes</taxon>
        <taxon>Hypocreomycetidae</taxon>
        <taxon>Hypocreales</taxon>
        <taxon>Nectriaceae</taxon>
        <taxon>Fusarium</taxon>
    </lineage>
</organism>
<accession>A0A0M9EZJ6</accession>
<dbReference type="AlphaFoldDB" id="A0A0M9EZJ6"/>
<dbReference type="EMBL" id="JXCE01000055">
    <property type="protein sequence ID" value="KPA42830.1"/>
    <property type="molecule type" value="Genomic_DNA"/>
</dbReference>